<dbReference type="AlphaFoldDB" id="X0UCZ8"/>
<evidence type="ECO:0000256" key="1">
    <source>
        <dbReference type="SAM" id="Phobius"/>
    </source>
</evidence>
<comment type="caution">
    <text evidence="2">The sequence shown here is derived from an EMBL/GenBank/DDBJ whole genome shotgun (WGS) entry which is preliminary data.</text>
</comment>
<feature type="transmembrane region" description="Helical" evidence="1">
    <location>
        <begin position="256"/>
        <end position="273"/>
    </location>
</feature>
<proteinExistence type="predicted"/>
<keyword evidence="1" id="KW-0472">Membrane</keyword>
<feature type="non-terminal residue" evidence="2">
    <location>
        <position position="274"/>
    </location>
</feature>
<name>X0UCZ8_9ZZZZ</name>
<sequence>PLLLPVPNLAKEKPSWYNLSKLLRTRSKPEVNSEIRGIMNAMRRKMNHDMFHGDLVRILSLAPPYDKLRDSQNVYVIRAAKVERTADDGTTDEGRVILASDLKADGTRIPVEVTVLRNGRAHQVAVADRGQVWAKWNELSGKSVVAIELTGSVQVVNLGESQSDTTSPARWEIGTLAIPPDILERGRKVTSEDIIKGEDVLGRGLGDLGNLKRRIAKLQAKIRGEIHSRLAFGLSCFLLVGIGAALGLIFRGGQVISAFAISVVPGSIAIVMII</sequence>
<protein>
    <submittedName>
        <fullName evidence="2">Uncharacterized protein</fullName>
    </submittedName>
</protein>
<evidence type="ECO:0000313" key="2">
    <source>
        <dbReference type="EMBL" id="GAG03654.1"/>
    </source>
</evidence>
<feature type="non-terminal residue" evidence="2">
    <location>
        <position position="1"/>
    </location>
</feature>
<accession>X0UCZ8</accession>
<dbReference type="EMBL" id="BARS01020125">
    <property type="protein sequence ID" value="GAG03654.1"/>
    <property type="molecule type" value="Genomic_DNA"/>
</dbReference>
<keyword evidence="1" id="KW-0812">Transmembrane</keyword>
<reference evidence="2" key="1">
    <citation type="journal article" date="2014" name="Front. Microbiol.">
        <title>High frequency of phylogenetically diverse reductive dehalogenase-homologous genes in deep subseafloor sedimentary metagenomes.</title>
        <authorList>
            <person name="Kawai M."/>
            <person name="Futagami T."/>
            <person name="Toyoda A."/>
            <person name="Takaki Y."/>
            <person name="Nishi S."/>
            <person name="Hori S."/>
            <person name="Arai W."/>
            <person name="Tsubouchi T."/>
            <person name="Morono Y."/>
            <person name="Uchiyama I."/>
            <person name="Ito T."/>
            <person name="Fujiyama A."/>
            <person name="Inagaki F."/>
            <person name="Takami H."/>
        </authorList>
    </citation>
    <scope>NUCLEOTIDE SEQUENCE</scope>
    <source>
        <strain evidence="2">Expedition CK06-06</strain>
    </source>
</reference>
<feature type="transmembrane region" description="Helical" evidence="1">
    <location>
        <begin position="230"/>
        <end position="250"/>
    </location>
</feature>
<gene>
    <name evidence="2" type="ORF">S01H1_32499</name>
</gene>
<organism evidence="2">
    <name type="scientific">marine sediment metagenome</name>
    <dbReference type="NCBI Taxonomy" id="412755"/>
    <lineage>
        <taxon>unclassified sequences</taxon>
        <taxon>metagenomes</taxon>
        <taxon>ecological metagenomes</taxon>
    </lineage>
</organism>
<keyword evidence="1" id="KW-1133">Transmembrane helix</keyword>